<feature type="transmembrane region" description="Helical" evidence="1">
    <location>
        <begin position="7"/>
        <end position="27"/>
    </location>
</feature>
<dbReference type="EMBL" id="BRXR01000001">
    <property type="protein sequence ID" value="GLC30226.1"/>
    <property type="molecule type" value="Genomic_DNA"/>
</dbReference>
<keyword evidence="3" id="KW-1185">Reference proteome</keyword>
<dbReference type="Proteomes" id="UP001208567">
    <property type="component" value="Unassembled WGS sequence"/>
</dbReference>
<reference evidence="2 3" key="1">
    <citation type="journal article" date="2024" name="Int. J. Syst. Evol. Microbiol.">
        <title>Clostridium omnivorum sp. nov., isolated from anoxic soil under the treatment of reductive soil disinfestation.</title>
        <authorList>
            <person name="Ueki A."/>
            <person name="Tonouchi A."/>
            <person name="Kaku N."/>
            <person name="Honma S."/>
            <person name="Ueki K."/>
        </authorList>
    </citation>
    <scope>NUCLEOTIDE SEQUENCE [LARGE SCALE GENOMIC DNA]</scope>
    <source>
        <strain evidence="2 3">E14</strain>
    </source>
</reference>
<feature type="transmembrane region" description="Helical" evidence="1">
    <location>
        <begin position="39"/>
        <end position="60"/>
    </location>
</feature>
<name>A0ABQ5N4Z8_9CLOT</name>
<organism evidence="2 3">
    <name type="scientific">Clostridium omnivorum</name>
    <dbReference type="NCBI Taxonomy" id="1604902"/>
    <lineage>
        <taxon>Bacteria</taxon>
        <taxon>Bacillati</taxon>
        <taxon>Bacillota</taxon>
        <taxon>Clostridia</taxon>
        <taxon>Eubacteriales</taxon>
        <taxon>Clostridiaceae</taxon>
        <taxon>Clostridium</taxon>
    </lineage>
</organism>
<sequence length="71" mass="8191">MNIFIKFLIQLVTFIILLVIIHFGAILTHLNIKDTNSEIILTLVIMVTYAIIEAIVKYIAKKLFKSKMKLD</sequence>
<keyword evidence="1" id="KW-0812">Transmembrane</keyword>
<keyword evidence="1" id="KW-1133">Transmembrane helix</keyword>
<evidence type="ECO:0000313" key="2">
    <source>
        <dbReference type="EMBL" id="GLC30226.1"/>
    </source>
</evidence>
<dbReference type="RefSeq" id="WP_264849491.1">
    <property type="nucleotide sequence ID" value="NZ_BRXR01000001.1"/>
</dbReference>
<evidence type="ECO:0000256" key="1">
    <source>
        <dbReference type="SAM" id="Phobius"/>
    </source>
</evidence>
<accession>A0ABQ5N4Z8</accession>
<gene>
    <name evidence="2" type="ORF">bsdE14_16360</name>
</gene>
<proteinExistence type="predicted"/>
<protein>
    <submittedName>
        <fullName evidence="2">Uncharacterized protein</fullName>
    </submittedName>
</protein>
<keyword evidence="1" id="KW-0472">Membrane</keyword>
<evidence type="ECO:0000313" key="3">
    <source>
        <dbReference type="Proteomes" id="UP001208567"/>
    </source>
</evidence>
<comment type="caution">
    <text evidence="2">The sequence shown here is derived from an EMBL/GenBank/DDBJ whole genome shotgun (WGS) entry which is preliminary data.</text>
</comment>